<dbReference type="RefSeq" id="WP_102945250.1">
    <property type="nucleotide sequence ID" value="NZ_CP115543.1"/>
</dbReference>
<evidence type="ECO:0000256" key="1">
    <source>
        <dbReference type="SAM" id="SignalP"/>
    </source>
</evidence>
<feature type="chain" id="PRO_5046095031" evidence="1">
    <location>
        <begin position="23"/>
        <end position="243"/>
    </location>
</feature>
<name>A0ABY9YB46_9GAMM</name>
<keyword evidence="3" id="KW-1185">Reference proteome</keyword>
<dbReference type="Pfam" id="PF11218">
    <property type="entry name" value="DUF3011"/>
    <property type="match status" value="1"/>
</dbReference>
<feature type="signal peptide" evidence="1">
    <location>
        <begin position="1"/>
        <end position="22"/>
    </location>
</feature>
<keyword evidence="1" id="KW-0732">Signal</keyword>
<protein>
    <submittedName>
        <fullName evidence="2">DUF3011 domain-containing protein</fullName>
    </submittedName>
</protein>
<evidence type="ECO:0000313" key="2">
    <source>
        <dbReference type="EMBL" id="WNH47913.1"/>
    </source>
</evidence>
<gene>
    <name evidence="2" type="ORF">PDM28_14700</name>
</gene>
<dbReference type="InterPro" id="IPR021381">
    <property type="entry name" value="DUF3011"/>
</dbReference>
<proteinExistence type="predicted"/>
<dbReference type="EMBL" id="CP115543">
    <property type="protein sequence ID" value="WNH47913.1"/>
    <property type="molecule type" value="Genomic_DNA"/>
</dbReference>
<evidence type="ECO:0000313" key="3">
    <source>
        <dbReference type="Proteomes" id="UP001305421"/>
    </source>
</evidence>
<accession>A0ABY9YB46</accession>
<dbReference type="Proteomes" id="UP001305421">
    <property type="component" value="Chromosome"/>
</dbReference>
<dbReference type="PROSITE" id="PS51257">
    <property type="entry name" value="PROKAR_LIPOPROTEIN"/>
    <property type="match status" value="1"/>
</dbReference>
<organism evidence="2 3">
    <name type="scientific">Stenotrophomonas aracearum</name>
    <dbReference type="NCBI Taxonomy" id="3003272"/>
    <lineage>
        <taxon>Bacteria</taxon>
        <taxon>Pseudomonadati</taxon>
        <taxon>Pseudomonadota</taxon>
        <taxon>Gammaproteobacteria</taxon>
        <taxon>Lysobacterales</taxon>
        <taxon>Lysobacteraceae</taxon>
        <taxon>Stenotrophomonas</taxon>
    </lineage>
</organism>
<reference evidence="2 3" key="1">
    <citation type="submission" date="2022-12" db="EMBL/GenBank/DDBJ databases">
        <title>Two new species, Stenotrophomonas aracearum and Stenotrophomonas oahuensis, isolated from Anthurium (Araceae family) in Hawaii.</title>
        <authorList>
            <person name="Chunag S.C."/>
            <person name="Dobhal S."/>
            <person name="Alvarez A."/>
            <person name="Arif M."/>
        </authorList>
    </citation>
    <scope>NUCLEOTIDE SEQUENCE [LARGE SCALE GENOMIC DNA]</scope>
    <source>
        <strain evidence="2 3">A5588</strain>
    </source>
</reference>
<sequence>MNRLAIACLTAVLACSAPTLHAQVNARAYAPENLRTLSVNDQQRVISQEYAEQSGGRRIPDDQMRFYLDQVNRSSWGFSRVKQDIATSLSGSGGGWNPGGGGWNPGGNHGVVRCESNDNRQRVCQTGWRSARLSRQISSTPCVQNRNWGSRNGQVWVSGGCRADFVDGRGGGWGPGGPGSNYTVTCSSTGNRTQTCAWDMSRGRPVLIQQLSGSPCRENNTWGFRGNQIWVSNGCRARFGARR</sequence>